<feature type="compositionally biased region" description="Low complexity" evidence="1">
    <location>
        <begin position="51"/>
        <end position="65"/>
    </location>
</feature>
<gene>
    <name evidence="2" type="ORF">ALECFALPRED_005621</name>
</gene>
<feature type="compositionally biased region" description="Polar residues" evidence="1">
    <location>
        <begin position="39"/>
        <end position="50"/>
    </location>
</feature>
<feature type="compositionally biased region" description="Polar residues" evidence="1">
    <location>
        <begin position="140"/>
        <end position="151"/>
    </location>
</feature>
<feature type="region of interest" description="Disordered" evidence="1">
    <location>
        <begin position="86"/>
        <end position="122"/>
    </location>
</feature>
<feature type="compositionally biased region" description="Polar residues" evidence="1">
    <location>
        <begin position="23"/>
        <end position="32"/>
    </location>
</feature>
<evidence type="ECO:0008006" key="4">
    <source>
        <dbReference type="Google" id="ProtNLM"/>
    </source>
</evidence>
<keyword evidence="3" id="KW-1185">Reference proteome</keyword>
<dbReference type="EMBL" id="CAJPDR010000356">
    <property type="protein sequence ID" value="CAF9933529.1"/>
    <property type="molecule type" value="Genomic_DNA"/>
</dbReference>
<feature type="region of interest" description="Disordered" evidence="1">
    <location>
        <begin position="140"/>
        <end position="160"/>
    </location>
</feature>
<dbReference type="Proteomes" id="UP000664203">
    <property type="component" value="Unassembled WGS sequence"/>
</dbReference>
<dbReference type="AlphaFoldDB" id="A0A8H3FZ20"/>
<evidence type="ECO:0000313" key="3">
    <source>
        <dbReference type="Proteomes" id="UP000664203"/>
    </source>
</evidence>
<evidence type="ECO:0000256" key="1">
    <source>
        <dbReference type="SAM" id="MobiDB-lite"/>
    </source>
</evidence>
<name>A0A8H3FZ20_9LECA</name>
<feature type="compositionally biased region" description="Polar residues" evidence="1">
    <location>
        <begin position="109"/>
        <end position="118"/>
    </location>
</feature>
<accession>A0A8H3FZ20</accession>
<evidence type="ECO:0000313" key="2">
    <source>
        <dbReference type="EMBL" id="CAF9933529.1"/>
    </source>
</evidence>
<protein>
    <recommendedName>
        <fullName evidence="4">Sialidase</fullName>
    </recommendedName>
</protein>
<feature type="region of interest" description="Disordered" evidence="1">
    <location>
        <begin position="534"/>
        <end position="556"/>
    </location>
</feature>
<comment type="caution">
    <text evidence="2">The sequence shown here is derived from an EMBL/GenBank/DDBJ whole genome shotgun (WGS) entry which is preliminary data.</text>
</comment>
<proteinExistence type="predicted"/>
<organism evidence="2 3">
    <name type="scientific">Alectoria fallacina</name>
    <dbReference type="NCBI Taxonomy" id="1903189"/>
    <lineage>
        <taxon>Eukaryota</taxon>
        <taxon>Fungi</taxon>
        <taxon>Dikarya</taxon>
        <taxon>Ascomycota</taxon>
        <taxon>Pezizomycotina</taxon>
        <taxon>Lecanoromycetes</taxon>
        <taxon>OSLEUM clade</taxon>
        <taxon>Lecanoromycetidae</taxon>
        <taxon>Lecanorales</taxon>
        <taxon>Lecanorineae</taxon>
        <taxon>Parmeliaceae</taxon>
        <taxon>Alectoria</taxon>
    </lineage>
</organism>
<feature type="region of interest" description="Disordered" evidence="1">
    <location>
        <begin position="1"/>
        <end position="69"/>
    </location>
</feature>
<sequence length="556" mass="61446">MPSLKPYQYRPATPNHDEHPSPNYDSGNSRNSPAGKFSIWSSPGSPKSRATTPSDSPIIIPSGPTLLPRIRTRDQGLDQDVFTSKSHRRAFSTNCNPPNQPAPSRPGFQRSTTSPPQCSSVLTPVSTTLTVDTWAETSAINSPVPFSSSHAGRSLGHARSTSTPAVDFASLRRYGNPNYRTRPVFLTQTPQYSNAVLQGLPDFASPELYVPASTGYRDLTPELCLDGPTTTVMEYLTGPNPAVAVVDKVSIGLGQHMHCWWDIRNLENWEDFNLDTIKAIPNFSPSEESSGLLNVPIPAAALPKPHGNQPVVQPSNERALQDVITTFYAAKINAALKTCQGHQHYITIVPQRNKEDGPFYLSAYANDETHALGRGRVVGLVKTYNYWNSSMGKEKNNKQTLYLLGLSHLHRLMRESNTRYGFIITEIELVCVRMGTEEGKPYFGFLELSNAITLSEQTGLTPCLALWYLHMLAGDAPLEGQCGYKIDLGPPHPPPGGGPLSRMHVRKPGLQGRDAWMQRVQEGERRAVRRARGWAFPEDPWSKKEREATKGVQGRR</sequence>
<reference evidence="2" key="1">
    <citation type="submission" date="2021-03" db="EMBL/GenBank/DDBJ databases">
        <authorList>
            <person name="Tagirdzhanova G."/>
        </authorList>
    </citation>
    <scope>NUCLEOTIDE SEQUENCE</scope>
</reference>
<dbReference type="OrthoDB" id="5300765at2759"/>
<feature type="compositionally biased region" description="Basic and acidic residues" evidence="1">
    <location>
        <begin position="540"/>
        <end position="549"/>
    </location>
</feature>